<dbReference type="GO" id="GO:0035091">
    <property type="term" value="F:phosphatidylinositol binding"/>
    <property type="evidence" value="ECO:0007669"/>
    <property type="project" value="TreeGrafter"/>
</dbReference>
<name>K1ZIW9_9BACT</name>
<organism evidence="1">
    <name type="scientific">uncultured bacterium</name>
    <name type="common">gcode 4</name>
    <dbReference type="NCBI Taxonomy" id="1234023"/>
    <lineage>
        <taxon>Bacteria</taxon>
        <taxon>environmental samples</taxon>
    </lineage>
</organism>
<evidence type="ECO:0008006" key="2">
    <source>
        <dbReference type="Google" id="ProtNLM"/>
    </source>
</evidence>
<accession>K1ZIW9</accession>
<dbReference type="GO" id="GO:0070300">
    <property type="term" value="F:phosphatidic acid binding"/>
    <property type="evidence" value="ECO:0007669"/>
    <property type="project" value="TreeGrafter"/>
</dbReference>
<sequence>MAGKTSTLFYLKEYFKDRVLIVPEVPTFFESHFFKSSYFFSPLFNRQVNKFFCTVQLQLENIFFKIAKKESIDLVVCDRSILDGAAYYSHGFNGFLRLHNISISSIHKRYDAVIWMDTLAEHNFEKCVSLRPSIKETRKKIVEISVCNHLIWRSHPNFFEVRNTNIDYKKDSVVNIIENIMKNSK</sequence>
<dbReference type="AlphaFoldDB" id="K1ZIW9"/>
<dbReference type="PANTHER" id="PTHR34932:SF1">
    <property type="entry name" value="TRPL TRANSLOCATION DEFECT PROTEIN 14"/>
    <property type="match status" value="1"/>
</dbReference>
<dbReference type="InterPro" id="IPR053227">
    <property type="entry name" value="TRPL-trafficking_regulator"/>
</dbReference>
<evidence type="ECO:0000313" key="1">
    <source>
        <dbReference type="EMBL" id="EKD44378.1"/>
    </source>
</evidence>
<dbReference type="EMBL" id="AMFJ01028890">
    <property type="protein sequence ID" value="EKD44378.1"/>
    <property type="molecule type" value="Genomic_DNA"/>
</dbReference>
<dbReference type="GO" id="GO:0005525">
    <property type="term" value="F:GTP binding"/>
    <property type="evidence" value="ECO:0007669"/>
    <property type="project" value="TreeGrafter"/>
</dbReference>
<reference evidence="1" key="1">
    <citation type="journal article" date="2012" name="Science">
        <title>Fermentation, hydrogen, and sulfur metabolism in multiple uncultivated bacterial phyla.</title>
        <authorList>
            <person name="Wrighton K.C."/>
            <person name="Thomas B.C."/>
            <person name="Sharon I."/>
            <person name="Miller C.S."/>
            <person name="Castelle C.J."/>
            <person name="VerBerkmoes N.C."/>
            <person name="Wilkins M.J."/>
            <person name="Hettich R.L."/>
            <person name="Lipton M.S."/>
            <person name="Williams K.H."/>
            <person name="Long P.E."/>
            <person name="Banfield J.F."/>
        </authorList>
    </citation>
    <scope>NUCLEOTIDE SEQUENCE [LARGE SCALE GENOMIC DNA]</scope>
</reference>
<dbReference type="PANTHER" id="PTHR34932">
    <property type="entry name" value="TRPL TRANSLOCATION DEFECT PROTEIN 14"/>
    <property type="match status" value="1"/>
</dbReference>
<comment type="caution">
    <text evidence="1">The sequence shown here is derived from an EMBL/GenBank/DDBJ whole genome shotgun (WGS) entry which is preliminary data.</text>
</comment>
<proteinExistence type="predicted"/>
<protein>
    <recommendedName>
        <fullName evidence="2">NadR/Ttd14 AAA domain-containing protein</fullName>
    </recommendedName>
</protein>
<gene>
    <name evidence="1" type="ORF">ACD_71C00159G0004</name>
</gene>